<feature type="non-terminal residue" evidence="2">
    <location>
        <position position="1"/>
    </location>
</feature>
<sequence length="99" mass="11000">MHKVESLTFQTVGCSLKKELNVNCRNSVPIRANGHIFVVASLYFLSAVGRLVSGVTVAYTGLCLFCLYVLAENSELNSSCMPRFLKRRDPTVLVQDNNM</sequence>
<dbReference type="Proteomes" id="UP000428333">
    <property type="component" value="Linkage Group LG02"/>
</dbReference>
<dbReference type="InterPro" id="IPR044177">
    <property type="entry name" value="RTNLB22/23"/>
</dbReference>
<dbReference type="PANTHER" id="PTHR47879:SF2">
    <property type="entry name" value="RETICULON-LIKE PROTEIN B22"/>
    <property type="match status" value="1"/>
</dbReference>
<gene>
    <name evidence="2" type="ORF">C3L33_02143</name>
</gene>
<reference evidence="2 3" key="1">
    <citation type="journal article" date="2019" name="Genome Biol. Evol.">
        <title>The Rhododendron genome and chromosomal organization provide insight into shared whole-genome duplications across the heath family (Ericaceae).</title>
        <authorList>
            <person name="Soza V.L."/>
            <person name="Lindsley D."/>
            <person name="Waalkes A."/>
            <person name="Ramage E."/>
            <person name="Patwardhan R.P."/>
            <person name="Burton J.N."/>
            <person name="Adey A."/>
            <person name="Kumar A."/>
            <person name="Qiu R."/>
            <person name="Shendure J."/>
            <person name="Hall B."/>
        </authorList>
    </citation>
    <scope>NUCLEOTIDE SEQUENCE [LARGE SCALE GENOMIC DNA]</scope>
    <source>
        <strain evidence="2">RSF 1966-606</strain>
    </source>
</reference>
<keyword evidence="1" id="KW-0812">Transmembrane</keyword>
<protein>
    <submittedName>
        <fullName evidence="2">Uncharacterized protein</fullName>
    </submittedName>
</protein>
<evidence type="ECO:0000313" key="2">
    <source>
        <dbReference type="EMBL" id="KAE9465972.1"/>
    </source>
</evidence>
<keyword evidence="1" id="KW-0472">Membrane</keyword>
<comment type="caution">
    <text evidence="2">The sequence shown here is derived from an EMBL/GenBank/DDBJ whole genome shotgun (WGS) entry which is preliminary data.</text>
</comment>
<keyword evidence="1" id="KW-1133">Transmembrane helix</keyword>
<dbReference type="AlphaFoldDB" id="A0A6A4M9H5"/>
<proteinExistence type="predicted"/>
<name>A0A6A4M9H5_9ERIC</name>
<feature type="transmembrane region" description="Helical" evidence="1">
    <location>
        <begin position="51"/>
        <end position="71"/>
    </location>
</feature>
<evidence type="ECO:0000256" key="1">
    <source>
        <dbReference type="SAM" id="Phobius"/>
    </source>
</evidence>
<dbReference type="PANTHER" id="PTHR47879">
    <property type="entry name" value="RETICULON-LIKE PROTEIN B22"/>
    <property type="match status" value="1"/>
</dbReference>
<accession>A0A6A4M9H5</accession>
<dbReference type="OrthoDB" id="2020646at2759"/>
<evidence type="ECO:0000313" key="3">
    <source>
        <dbReference type="Proteomes" id="UP000428333"/>
    </source>
</evidence>
<keyword evidence="3" id="KW-1185">Reference proteome</keyword>
<dbReference type="EMBL" id="QEFC01000211">
    <property type="protein sequence ID" value="KAE9465972.1"/>
    <property type="molecule type" value="Genomic_DNA"/>
</dbReference>
<organism evidence="2 3">
    <name type="scientific">Rhododendron williamsianum</name>
    <dbReference type="NCBI Taxonomy" id="262921"/>
    <lineage>
        <taxon>Eukaryota</taxon>
        <taxon>Viridiplantae</taxon>
        <taxon>Streptophyta</taxon>
        <taxon>Embryophyta</taxon>
        <taxon>Tracheophyta</taxon>
        <taxon>Spermatophyta</taxon>
        <taxon>Magnoliopsida</taxon>
        <taxon>eudicotyledons</taxon>
        <taxon>Gunneridae</taxon>
        <taxon>Pentapetalae</taxon>
        <taxon>asterids</taxon>
        <taxon>Ericales</taxon>
        <taxon>Ericaceae</taxon>
        <taxon>Ericoideae</taxon>
        <taxon>Rhodoreae</taxon>
        <taxon>Rhododendron</taxon>
    </lineage>
</organism>